<feature type="domain" description="SUF system FeS cluster assembly SufBD core" evidence="1">
    <location>
        <begin position="187"/>
        <end position="412"/>
    </location>
</feature>
<evidence type="ECO:0000313" key="2">
    <source>
        <dbReference type="EMBL" id="NNJ24605.1"/>
    </source>
</evidence>
<evidence type="ECO:0000259" key="1">
    <source>
        <dbReference type="Pfam" id="PF01458"/>
    </source>
</evidence>
<dbReference type="InterPro" id="IPR037284">
    <property type="entry name" value="SUF_FeS_clus_asmbl_SufBD_sf"/>
</dbReference>
<dbReference type="PANTHER" id="PTHR43575:SF1">
    <property type="entry name" value="PROTEIN ABCI7, CHLOROPLASTIC"/>
    <property type="match status" value="1"/>
</dbReference>
<evidence type="ECO:0000313" key="3">
    <source>
        <dbReference type="Proteomes" id="UP000609651"/>
    </source>
</evidence>
<reference evidence="2 3" key="1">
    <citation type="journal article" date="2020" name="Syst. Appl. Microbiol.">
        <title>Alienimonas chondri sp. nov., a novel planctomycete isolated from the biofilm of the red alga Chondrus crispus.</title>
        <authorList>
            <person name="Vitorino I."/>
            <person name="Albuquerque L."/>
            <person name="Wiegand S."/>
            <person name="Kallscheuer N."/>
            <person name="da Costa M.S."/>
            <person name="Lobo-da-Cunha A."/>
            <person name="Jogler C."/>
            <person name="Lage O.M."/>
        </authorList>
    </citation>
    <scope>NUCLEOTIDE SEQUENCE [LARGE SCALE GENOMIC DNA]</scope>
    <source>
        <strain evidence="2 3">LzC2</strain>
    </source>
</reference>
<dbReference type="InterPro" id="IPR000825">
    <property type="entry name" value="SUF_FeS_clus_asmbl_SufBD_core"/>
</dbReference>
<proteinExistence type="predicted"/>
<sequence>MKSALTTAVAAPTTFDAEAFERFLETRTEPDWVTQRRREAFAEYLTHLSVPDPAEEYRRVELRFLRPEKFAIAETGADPQSFAGGMRDDQGFGGRAVHADGASAHVELSDELKEAGAVFGCLTDLVNTHGDLLEPYLMTKGVDAGADRFAAWHGAFWTGGTVLYVPRNVTLEKPLHSLIGLSGEGCCDLSHTLVILEDGANAALLEETTSQGDGAGLHVGAVELFVGDGANLRYAQLQNWNTNTLHFAHQCGRVGRDGLLQWTVGGLGSKLAHVHQDVHLDGRGARGEVNGVTFSTGRQNLSYYTQQSHNAPDTDSDLLYKTVLRDKSKVVWRGMIKVEEVAQRTDGYQRCDSLMLSDEARSDSIPGLEIEADDVRCTHGATTGRVDEEQLFYCRSRGLMESEAMHMIVAGFFEKVLDRVNVEPVRAALAAATERKLGIGD</sequence>
<dbReference type="InterPro" id="IPR011542">
    <property type="entry name" value="SUF_FeS_clus_asmbl_SufD"/>
</dbReference>
<gene>
    <name evidence="2" type="ORF">LzC2_06630</name>
</gene>
<name>A0ABX1VAU0_9PLAN</name>
<dbReference type="RefSeq" id="WP_171183726.1">
    <property type="nucleotide sequence ID" value="NZ_WTPX01000012.1"/>
</dbReference>
<keyword evidence="3" id="KW-1185">Reference proteome</keyword>
<protein>
    <recommendedName>
        <fullName evidence="1">SUF system FeS cluster assembly SufBD core domain-containing protein</fullName>
    </recommendedName>
</protein>
<accession>A0ABX1VAU0</accession>
<dbReference type="SUPFAM" id="SSF101960">
    <property type="entry name" value="Stabilizer of iron transporter SufD"/>
    <property type="match status" value="1"/>
</dbReference>
<organism evidence="2 3">
    <name type="scientific">Alienimonas chondri</name>
    <dbReference type="NCBI Taxonomy" id="2681879"/>
    <lineage>
        <taxon>Bacteria</taxon>
        <taxon>Pseudomonadati</taxon>
        <taxon>Planctomycetota</taxon>
        <taxon>Planctomycetia</taxon>
        <taxon>Planctomycetales</taxon>
        <taxon>Planctomycetaceae</taxon>
        <taxon>Alienimonas</taxon>
    </lineage>
</organism>
<dbReference type="Pfam" id="PF01458">
    <property type="entry name" value="SUFBD_core"/>
    <property type="match status" value="1"/>
</dbReference>
<dbReference type="NCBIfam" id="TIGR01981">
    <property type="entry name" value="sufD"/>
    <property type="match status" value="1"/>
</dbReference>
<dbReference type="InterPro" id="IPR055346">
    <property type="entry name" value="Fe-S_cluster_assembly_SufBD"/>
</dbReference>
<dbReference type="EMBL" id="WTPX01000012">
    <property type="protein sequence ID" value="NNJ24605.1"/>
    <property type="molecule type" value="Genomic_DNA"/>
</dbReference>
<dbReference type="Proteomes" id="UP000609651">
    <property type="component" value="Unassembled WGS sequence"/>
</dbReference>
<comment type="caution">
    <text evidence="2">The sequence shown here is derived from an EMBL/GenBank/DDBJ whole genome shotgun (WGS) entry which is preliminary data.</text>
</comment>
<dbReference type="PANTHER" id="PTHR43575">
    <property type="entry name" value="PROTEIN ABCI7, CHLOROPLASTIC"/>
    <property type="match status" value="1"/>
</dbReference>